<feature type="compositionally biased region" description="Basic residues" evidence="1">
    <location>
        <begin position="325"/>
        <end position="338"/>
    </location>
</feature>
<proteinExistence type="predicted"/>
<feature type="region of interest" description="Disordered" evidence="1">
    <location>
        <begin position="60"/>
        <end position="88"/>
    </location>
</feature>
<feature type="compositionally biased region" description="Basic and acidic residues" evidence="1">
    <location>
        <begin position="431"/>
        <end position="442"/>
    </location>
</feature>
<evidence type="ECO:0008006" key="4">
    <source>
        <dbReference type="Google" id="ProtNLM"/>
    </source>
</evidence>
<feature type="compositionally biased region" description="Acidic residues" evidence="1">
    <location>
        <begin position="443"/>
        <end position="452"/>
    </location>
</feature>
<dbReference type="Pfam" id="PF06293">
    <property type="entry name" value="Kdo"/>
    <property type="match status" value="1"/>
</dbReference>
<gene>
    <name evidence="2" type="ORF">KFL_001560150</name>
</gene>
<keyword evidence="3" id="KW-1185">Reference proteome</keyword>
<dbReference type="OrthoDB" id="549779at2759"/>
<dbReference type="EMBL" id="DF237105">
    <property type="protein sequence ID" value="GAQ83646.1"/>
    <property type="molecule type" value="Genomic_DNA"/>
</dbReference>
<dbReference type="Gene3D" id="1.10.510.10">
    <property type="entry name" value="Transferase(Phosphotransferase) domain 1"/>
    <property type="match status" value="1"/>
</dbReference>
<dbReference type="InterPro" id="IPR011009">
    <property type="entry name" value="Kinase-like_dom_sf"/>
</dbReference>
<evidence type="ECO:0000313" key="3">
    <source>
        <dbReference type="Proteomes" id="UP000054558"/>
    </source>
</evidence>
<protein>
    <recommendedName>
        <fullName evidence="4">Protein kinase domain-containing protein</fullName>
    </recommendedName>
</protein>
<dbReference type="AlphaFoldDB" id="A0A1Y1I4J9"/>
<dbReference type="SUPFAM" id="SSF56112">
    <property type="entry name" value="Protein kinase-like (PK-like)"/>
    <property type="match status" value="1"/>
</dbReference>
<feature type="compositionally biased region" description="Basic and acidic residues" evidence="1">
    <location>
        <begin position="391"/>
        <end position="408"/>
    </location>
</feature>
<dbReference type="PANTHER" id="PTHR37171:SF1">
    <property type="entry name" value="SERINE_THREONINE-PROTEIN KINASE YRZF-RELATED"/>
    <property type="match status" value="1"/>
</dbReference>
<evidence type="ECO:0000313" key="2">
    <source>
        <dbReference type="EMBL" id="GAQ83646.1"/>
    </source>
</evidence>
<evidence type="ECO:0000256" key="1">
    <source>
        <dbReference type="SAM" id="MobiDB-lite"/>
    </source>
</evidence>
<accession>A0A1Y1I4J9</accession>
<dbReference type="Proteomes" id="UP000054558">
    <property type="component" value="Unassembled WGS sequence"/>
</dbReference>
<dbReference type="PANTHER" id="PTHR37171">
    <property type="entry name" value="SERINE/THREONINE-PROTEIN KINASE YRZF-RELATED"/>
    <property type="match status" value="1"/>
</dbReference>
<dbReference type="InterPro" id="IPR052396">
    <property type="entry name" value="Meiotic_Drive_Suppr_Kinase"/>
</dbReference>
<sequence>MGLTRLHDKEKEAALGLLSSPSQATLARRLLEATQDDEELLKEVRTLLAFSLYYTAKQAAQQLPTQQPPRDPASPRRSHSRTVPRHSRTPEKVVDWLEFDGEVSTFVQRLDDEYFVIPARDLGVTEMSEAAKEGHVEAPLMTSVAKVANLLAESLGSRANLVSGGSGRSSSDTDEVVAAKPLLGQERTDPSSAVLADVEAKGGWQLLLQRGDSVVVLMNDERDHKKVAAAVQQLFGDMIEDEAAFGALTTYFATVFLRRHHNVADKTLFCSRIFWQDEQSPTAFAAWATFLYICWRDRDLKGGLKREKVPITPEKGYPYEVRLPPTKRGRMRQPKIFHQKATSSNTPSKGKRKHEAVDAGEEVEGGQEAFAGGEEVERGREPEGGDAEGGQEPRGEESQRGEDDRGGREWTQWGGESQRGGQEPAGGGEAEWGRKAERRDAEGGQEPEGADDDWGRGPEGGDAEGGRKAEEREAEGDEAGMKVELKVVPYQEIGFTPKIVACGRNGNICWGSIGGERVAVKKFEPRRPQATEALKLELLVYKSAEFQSLQGETIPRLKSCGLLPHTLVPFLALSYEGEPLKHVRMTRSIIDRATSALERFHAAGLLHGDLNLNNFLVKDGKVILCDFETVRLDALPQEQKKERDAFLELLNKVSA</sequence>
<feature type="region of interest" description="Disordered" evidence="1">
    <location>
        <begin position="315"/>
        <end position="480"/>
    </location>
</feature>
<reference evidence="2 3" key="1">
    <citation type="journal article" date="2014" name="Nat. Commun.">
        <title>Klebsormidium flaccidum genome reveals primary factors for plant terrestrial adaptation.</title>
        <authorList>
            <person name="Hori K."/>
            <person name="Maruyama F."/>
            <person name="Fujisawa T."/>
            <person name="Togashi T."/>
            <person name="Yamamoto N."/>
            <person name="Seo M."/>
            <person name="Sato S."/>
            <person name="Yamada T."/>
            <person name="Mori H."/>
            <person name="Tajima N."/>
            <person name="Moriyama T."/>
            <person name="Ikeuchi M."/>
            <person name="Watanabe M."/>
            <person name="Wada H."/>
            <person name="Kobayashi K."/>
            <person name="Saito M."/>
            <person name="Masuda T."/>
            <person name="Sasaki-Sekimoto Y."/>
            <person name="Mashiguchi K."/>
            <person name="Awai K."/>
            <person name="Shimojima M."/>
            <person name="Masuda S."/>
            <person name="Iwai M."/>
            <person name="Nobusawa T."/>
            <person name="Narise T."/>
            <person name="Kondo S."/>
            <person name="Saito H."/>
            <person name="Sato R."/>
            <person name="Murakawa M."/>
            <person name="Ihara Y."/>
            <person name="Oshima-Yamada Y."/>
            <person name="Ohtaka K."/>
            <person name="Satoh M."/>
            <person name="Sonobe K."/>
            <person name="Ishii M."/>
            <person name="Ohtani R."/>
            <person name="Kanamori-Sato M."/>
            <person name="Honoki R."/>
            <person name="Miyazaki D."/>
            <person name="Mochizuki H."/>
            <person name="Umetsu J."/>
            <person name="Higashi K."/>
            <person name="Shibata D."/>
            <person name="Kamiya Y."/>
            <person name="Sato N."/>
            <person name="Nakamura Y."/>
            <person name="Tabata S."/>
            <person name="Ida S."/>
            <person name="Kurokawa K."/>
            <person name="Ohta H."/>
        </authorList>
    </citation>
    <scope>NUCLEOTIDE SEQUENCE [LARGE SCALE GENOMIC DNA]</scope>
    <source>
        <strain evidence="2 3">NIES-2285</strain>
    </source>
</reference>
<feature type="compositionally biased region" description="Basic residues" evidence="1">
    <location>
        <begin position="76"/>
        <end position="87"/>
    </location>
</feature>
<dbReference type="STRING" id="105231.A0A1Y1I4J9"/>
<name>A0A1Y1I4J9_KLENI</name>
<organism evidence="2 3">
    <name type="scientific">Klebsormidium nitens</name>
    <name type="common">Green alga</name>
    <name type="synonym">Ulothrix nitens</name>
    <dbReference type="NCBI Taxonomy" id="105231"/>
    <lineage>
        <taxon>Eukaryota</taxon>
        <taxon>Viridiplantae</taxon>
        <taxon>Streptophyta</taxon>
        <taxon>Klebsormidiophyceae</taxon>
        <taxon>Klebsormidiales</taxon>
        <taxon>Klebsormidiaceae</taxon>
        <taxon>Klebsormidium</taxon>
    </lineage>
</organism>